<dbReference type="Gene3D" id="3.40.50.300">
    <property type="entry name" value="P-loop containing nucleotide triphosphate hydrolases"/>
    <property type="match status" value="2"/>
</dbReference>
<evidence type="ECO:0000256" key="6">
    <source>
        <dbReference type="ARBA" id="ARBA00022840"/>
    </source>
</evidence>
<dbReference type="CDD" id="cd03216">
    <property type="entry name" value="ABC_Carb_Monos_I"/>
    <property type="match status" value="1"/>
</dbReference>
<comment type="caution">
    <text evidence="10">The sequence shown here is derived from an EMBL/GenBank/DDBJ whole genome shotgun (WGS) entry which is preliminary data.</text>
</comment>
<evidence type="ECO:0000256" key="1">
    <source>
        <dbReference type="ARBA" id="ARBA00004202"/>
    </source>
</evidence>
<dbReference type="RefSeq" id="WP_134520478.1">
    <property type="nucleotide sequence ID" value="NZ_SOHE01000065.1"/>
</dbReference>
<keyword evidence="5" id="KW-0547">Nucleotide-binding</keyword>
<keyword evidence="3" id="KW-1003">Cell membrane</keyword>
<dbReference type="InterPro" id="IPR017871">
    <property type="entry name" value="ABC_transporter-like_CS"/>
</dbReference>
<evidence type="ECO:0000259" key="9">
    <source>
        <dbReference type="PROSITE" id="PS50893"/>
    </source>
</evidence>
<dbReference type="Pfam" id="PF00005">
    <property type="entry name" value="ABC_tran"/>
    <property type="match status" value="2"/>
</dbReference>
<dbReference type="InterPro" id="IPR027417">
    <property type="entry name" value="P-loop_NTPase"/>
</dbReference>
<dbReference type="GO" id="GO:0005524">
    <property type="term" value="F:ATP binding"/>
    <property type="evidence" value="ECO:0007669"/>
    <property type="project" value="UniProtKB-KW"/>
</dbReference>
<keyword evidence="11" id="KW-1185">Reference proteome</keyword>
<organism evidence="10 11">
    <name type="scientific">Cryobacterium frigoriphilum</name>
    <dbReference type="NCBI Taxonomy" id="1259150"/>
    <lineage>
        <taxon>Bacteria</taxon>
        <taxon>Bacillati</taxon>
        <taxon>Actinomycetota</taxon>
        <taxon>Actinomycetes</taxon>
        <taxon>Micrococcales</taxon>
        <taxon>Microbacteriaceae</taxon>
        <taxon>Cryobacterium</taxon>
    </lineage>
</organism>
<feature type="domain" description="ABC transporter" evidence="9">
    <location>
        <begin position="269"/>
        <end position="512"/>
    </location>
</feature>
<dbReference type="CDD" id="cd03215">
    <property type="entry name" value="ABC_Carb_Monos_II"/>
    <property type="match status" value="1"/>
</dbReference>
<comment type="subcellular location">
    <subcellularLocation>
        <location evidence="1">Cell membrane</location>
        <topology evidence="1">Peripheral membrane protein</topology>
    </subcellularLocation>
</comment>
<dbReference type="EMBL" id="SOHE01000065">
    <property type="protein sequence ID" value="TFD47288.1"/>
    <property type="molecule type" value="Genomic_DNA"/>
</dbReference>
<dbReference type="InterPro" id="IPR003593">
    <property type="entry name" value="AAA+_ATPase"/>
</dbReference>
<evidence type="ECO:0000256" key="5">
    <source>
        <dbReference type="ARBA" id="ARBA00022741"/>
    </source>
</evidence>
<keyword evidence="8" id="KW-0472">Membrane</keyword>
<dbReference type="PROSITE" id="PS00211">
    <property type="entry name" value="ABC_TRANSPORTER_1"/>
    <property type="match status" value="1"/>
</dbReference>
<dbReference type="OrthoDB" id="39350at2"/>
<evidence type="ECO:0000256" key="2">
    <source>
        <dbReference type="ARBA" id="ARBA00022448"/>
    </source>
</evidence>
<evidence type="ECO:0000313" key="11">
    <source>
        <dbReference type="Proteomes" id="UP000297447"/>
    </source>
</evidence>
<gene>
    <name evidence="10" type="ORF">E3T55_15595</name>
</gene>
<dbReference type="Proteomes" id="UP000297447">
    <property type="component" value="Unassembled WGS sequence"/>
</dbReference>
<evidence type="ECO:0000256" key="4">
    <source>
        <dbReference type="ARBA" id="ARBA00022737"/>
    </source>
</evidence>
<evidence type="ECO:0000256" key="3">
    <source>
        <dbReference type="ARBA" id="ARBA00022475"/>
    </source>
</evidence>
<keyword evidence="6 10" id="KW-0067">ATP-binding</keyword>
<evidence type="ECO:0000256" key="7">
    <source>
        <dbReference type="ARBA" id="ARBA00022967"/>
    </source>
</evidence>
<reference evidence="10 11" key="1">
    <citation type="submission" date="2019-03" db="EMBL/GenBank/DDBJ databases">
        <title>Genomics of glacier-inhabiting Cryobacterium strains.</title>
        <authorList>
            <person name="Liu Q."/>
            <person name="Xin Y.-H."/>
        </authorList>
    </citation>
    <scope>NUCLEOTIDE SEQUENCE [LARGE SCALE GENOMIC DNA]</scope>
    <source>
        <strain evidence="10 11">Hh14</strain>
    </source>
</reference>
<feature type="domain" description="ABC transporter" evidence="9">
    <location>
        <begin position="7"/>
        <end position="242"/>
    </location>
</feature>
<keyword evidence="7" id="KW-1278">Translocase</keyword>
<dbReference type="GO" id="GO:0016887">
    <property type="term" value="F:ATP hydrolysis activity"/>
    <property type="evidence" value="ECO:0007669"/>
    <property type="project" value="InterPro"/>
</dbReference>
<keyword evidence="2" id="KW-0813">Transport</keyword>
<dbReference type="PANTHER" id="PTHR43790:SF9">
    <property type="entry name" value="GALACTOFURANOSE TRANSPORTER ATP-BINDING PROTEIN YTFR"/>
    <property type="match status" value="1"/>
</dbReference>
<dbReference type="AlphaFoldDB" id="A0A4R8ZV82"/>
<evidence type="ECO:0000313" key="10">
    <source>
        <dbReference type="EMBL" id="TFD47288.1"/>
    </source>
</evidence>
<name>A0A4R8ZV82_9MICO</name>
<dbReference type="InterPro" id="IPR003439">
    <property type="entry name" value="ABC_transporter-like_ATP-bd"/>
</dbReference>
<dbReference type="SMART" id="SM00382">
    <property type="entry name" value="AAA"/>
    <property type="match status" value="2"/>
</dbReference>
<dbReference type="GO" id="GO:0005886">
    <property type="term" value="C:plasma membrane"/>
    <property type="evidence" value="ECO:0007669"/>
    <property type="project" value="UniProtKB-SubCell"/>
</dbReference>
<dbReference type="FunFam" id="3.40.50.300:FF:000127">
    <property type="entry name" value="Ribose import ATP-binding protein RbsA"/>
    <property type="match status" value="1"/>
</dbReference>
<keyword evidence="4" id="KW-0677">Repeat</keyword>
<sequence>MTVQPLITLRNVSKVFGPVTVISDVTVNVYPGKVQVLLGENGAGKSTLIKMMAGVYQPDAGHIEVGGRTVVLPTTRAAEAHGIATIHQELNLVPTLSIAENVMMGRIPTRWGMVDRTALRSQARAALDLIGLDVDVNTPVGELGIARQQLVEIAKALSIDARILILDEPTAALTRHETESLFRIVEDLRGRGVGMLFISHHLDEIAEIGDSVSVLRDGACVAEVPASTSEDELVKLMVGRSIDDQFPRRSGLHSTAVQADASPADAENPLPEDVLAVQGLTAHGRFADVSFTVKAGEIVGIAGLVGAGRTELIRAIAGVDSYESGTISIRGRSLPKHSIKAAIAAGVGHVPEDRKGQGLVLDASVNDNLGYATLASSGRFGLADFAGQRSKAQTVAERLRIRMHSIDQPIRSLSGGNQQKAVFGRWIIAESTVLLLDEPTRGVDVGAKVEIYELMNSITAAGGAVVMVSSELPEVLGMSDRIFVMRDGRLAGELSAAEATQDTVMTLAARSVGDTTITDSNLQDKDIPA</sequence>
<dbReference type="PANTHER" id="PTHR43790">
    <property type="entry name" value="CARBOHYDRATE TRANSPORT ATP-BINDING PROTEIN MG119-RELATED"/>
    <property type="match status" value="1"/>
</dbReference>
<dbReference type="PROSITE" id="PS50893">
    <property type="entry name" value="ABC_TRANSPORTER_2"/>
    <property type="match status" value="2"/>
</dbReference>
<accession>A0A4R8ZV82</accession>
<proteinExistence type="predicted"/>
<protein>
    <submittedName>
        <fullName evidence="10">Sugar ABC transporter ATP-binding protein</fullName>
    </submittedName>
</protein>
<dbReference type="InterPro" id="IPR050107">
    <property type="entry name" value="ABC_carbohydrate_import_ATPase"/>
</dbReference>
<evidence type="ECO:0000256" key="8">
    <source>
        <dbReference type="ARBA" id="ARBA00023136"/>
    </source>
</evidence>
<dbReference type="SUPFAM" id="SSF52540">
    <property type="entry name" value="P-loop containing nucleoside triphosphate hydrolases"/>
    <property type="match status" value="2"/>
</dbReference>